<dbReference type="Proteomes" id="UP000230859">
    <property type="component" value="Unassembled WGS sequence"/>
</dbReference>
<feature type="transmembrane region" description="Helical" evidence="1">
    <location>
        <begin position="12"/>
        <end position="29"/>
    </location>
</feature>
<keyword evidence="1" id="KW-1133">Transmembrane helix</keyword>
<accession>A0A2H0LT45</accession>
<dbReference type="PROSITE" id="PS51257">
    <property type="entry name" value="PROKAR_LIPOPROTEIN"/>
    <property type="match status" value="1"/>
</dbReference>
<proteinExistence type="predicted"/>
<keyword evidence="1" id="KW-0812">Transmembrane</keyword>
<feature type="transmembrane region" description="Helical" evidence="1">
    <location>
        <begin position="49"/>
        <end position="70"/>
    </location>
</feature>
<name>A0A2H0LT45_9BACT</name>
<evidence type="ECO:0000256" key="1">
    <source>
        <dbReference type="SAM" id="Phobius"/>
    </source>
</evidence>
<dbReference type="AlphaFoldDB" id="A0A2H0LT45"/>
<evidence type="ECO:0000313" key="3">
    <source>
        <dbReference type="Proteomes" id="UP000230859"/>
    </source>
</evidence>
<dbReference type="EMBL" id="PCVY01000003">
    <property type="protein sequence ID" value="PIQ87536.1"/>
    <property type="molecule type" value="Genomic_DNA"/>
</dbReference>
<gene>
    <name evidence="2" type="ORF">COV74_00245</name>
</gene>
<protein>
    <submittedName>
        <fullName evidence="2">Uncharacterized protein</fullName>
    </submittedName>
</protein>
<comment type="caution">
    <text evidence="2">The sequence shown here is derived from an EMBL/GenBank/DDBJ whole genome shotgun (WGS) entry which is preliminary data.</text>
</comment>
<keyword evidence="1" id="KW-0472">Membrane</keyword>
<evidence type="ECO:0000313" key="2">
    <source>
        <dbReference type="EMBL" id="PIQ87536.1"/>
    </source>
</evidence>
<organism evidence="2 3">
    <name type="scientific">Candidatus Abzuiibacterium crystallinum</name>
    <dbReference type="NCBI Taxonomy" id="1974748"/>
    <lineage>
        <taxon>Bacteria</taxon>
        <taxon>Pseudomonadati</taxon>
        <taxon>Candidatus Omnitrophota</taxon>
        <taxon>Candidatus Abzuiibacterium</taxon>
    </lineage>
</organism>
<sequence>MNLRRNKFLKISGFVMVAVACGTFVLWAIHTSMAGQLGERLQLSSVKPIYPGEILAPFAVAVAVGIVWLLRRVVKKMNDPKEPISTNRLSPFLPENDREALDQDFQLF</sequence>
<reference evidence="2 3" key="1">
    <citation type="submission" date="2017-09" db="EMBL/GenBank/DDBJ databases">
        <title>Depth-based differentiation of microbial function through sediment-hosted aquifers and enrichment of novel symbionts in the deep terrestrial subsurface.</title>
        <authorList>
            <person name="Probst A.J."/>
            <person name="Ladd B."/>
            <person name="Jarett J.K."/>
            <person name="Geller-Mcgrath D.E."/>
            <person name="Sieber C.M."/>
            <person name="Emerson J.B."/>
            <person name="Anantharaman K."/>
            <person name="Thomas B.C."/>
            <person name="Malmstrom R."/>
            <person name="Stieglmeier M."/>
            <person name="Klingl A."/>
            <person name="Woyke T."/>
            <person name="Ryan C.M."/>
            <person name="Banfield J.F."/>
        </authorList>
    </citation>
    <scope>NUCLEOTIDE SEQUENCE [LARGE SCALE GENOMIC DNA]</scope>
    <source>
        <strain evidence="2">CG11_big_fil_rev_8_21_14_0_20_45_26</strain>
    </source>
</reference>